<dbReference type="GO" id="GO:0005576">
    <property type="term" value="C:extracellular region"/>
    <property type="evidence" value="ECO:0007669"/>
    <property type="project" value="UniProtKB-SubCell"/>
</dbReference>
<organism evidence="11 12">
    <name type="scientific">Thalassobacter stenotrophicus</name>
    <dbReference type="NCBI Taxonomy" id="266809"/>
    <lineage>
        <taxon>Bacteria</taxon>
        <taxon>Pseudomonadati</taxon>
        <taxon>Pseudomonadota</taxon>
        <taxon>Alphaproteobacteria</taxon>
        <taxon>Rhodobacterales</taxon>
        <taxon>Roseobacteraceae</taxon>
        <taxon>Thalassobacter</taxon>
    </lineage>
</organism>
<evidence type="ECO:0000256" key="7">
    <source>
        <dbReference type="RuleBase" id="RU362065"/>
    </source>
</evidence>
<name>A0A0P1EXR2_9RHOB</name>
<dbReference type="InterPro" id="IPR010930">
    <property type="entry name" value="Flg_bb/hook_C_dom"/>
</dbReference>
<keyword evidence="11" id="KW-0969">Cilium</keyword>
<dbReference type="InterPro" id="IPR019776">
    <property type="entry name" value="Flagellar_basal_body_rod_CS"/>
</dbReference>
<keyword evidence="11" id="KW-0966">Cell projection</keyword>
<proteinExistence type="inferred from homology"/>
<keyword evidence="5 7" id="KW-0964">Secreted</keyword>
<evidence type="ECO:0000313" key="12">
    <source>
        <dbReference type="Proteomes" id="UP000051298"/>
    </source>
</evidence>
<reference evidence="11 12" key="1">
    <citation type="submission" date="2015-09" db="EMBL/GenBank/DDBJ databases">
        <authorList>
            <consortium name="Swine Surveillance"/>
        </authorList>
    </citation>
    <scope>NUCLEOTIDE SEQUENCE [LARGE SCALE GENOMIC DNA]</scope>
    <source>
        <strain evidence="11 12">CECT 5294</strain>
    </source>
</reference>
<evidence type="ECO:0000256" key="6">
    <source>
        <dbReference type="ARBA" id="ARBA00023143"/>
    </source>
</evidence>
<dbReference type="GO" id="GO:0009425">
    <property type="term" value="C:bacterial-type flagellum basal body"/>
    <property type="evidence" value="ECO:0007669"/>
    <property type="project" value="UniProtKB-SubCell"/>
</dbReference>
<accession>A0A0P1EXR2</accession>
<dbReference type="PANTHER" id="PTHR30033">
    <property type="entry name" value="FLAGELLAR HOOK-ASSOCIATED PROTEIN 1"/>
    <property type="match status" value="1"/>
</dbReference>
<feature type="domain" description="Flagellar basal-body/hook protein C-terminal" evidence="9">
    <location>
        <begin position="446"/>
        <end position="483"/>
    </location>
</feature>
<feature type="domain" description="Flagellar basal body rod protein N-terminal" evidence="8">
    <location>
        <begin position="7"/>
        <end position="36"/>
    </location>
</feature>
<gene>
    <name evidence="11" type="primary">flgK_1</name>
    <name evidence="7" type="synonym">flgK</name>
    <name evidence="11" type="ORF">THS5294_00996</name>
</gene>
<dbReference type="PANTHER" id="PTHR30033:SF2">
    <property type="entry name" value="FLAGELLAR HOOK PROTEIN"/>
    <property type="match status" value="1"/>
</dbReference>
<dbReference type="Pfam" id="PF00460">
    <property type="entry name" value="Flg_bb_rod"/>
    <property type="match status" value="1"/>
</dbReference>
<dbReference type="GO" id="GO:0044780">
    <property type="term" value="P:bacterial-type flagellum assembly"/>
    <property type="evidence" value="ECO:0007669"/>
    <property type="project" value="InterPro"/>
</dbReference>
<sequence>MSLSSSLSTAISGLNVTARRAEIVSSNIANASTPGYAVRSLEVTSQQNGGGVRAVSVTRSTDPILLAQRRSSDAEYQATSARADFHRGLAGAIGQPQDPNSLGASVVRFETALVDAASRPESPAALTEIVNEGQRLATKINTVSAQIGETRQNADTQIDLTVTRLNAALEQVADINKEIIQMTGQGRETASLQDQRQQVIDQIAQEIPLTEVDRGRGQLALYTAGGLALLDGSNVAEFGFSPRAMITPDLSVGAGALSQLTVNGRDVDALADRSLVGGGRLAALFEVRDEIAPAAQGQIDAVARDFIERFQSASTDPTLATGDAGLFTDSGGNFDPLLELGIAARIAFTPLTDPAQGGDISLLRDGLGAAVQGPVGDATQLQRLANALTEGRVTVSGGFTGALRSAAVLTSDLLSMTSVELADQETRESFAASLNQTLRTEELRNGVDTDTEMQQLLVIEQAYAANARIIETISEMLDTLTRL</sequence>
<protein>
    <recommendedName>
        <fullName evidence="4 7">Flagellar hook-associated protein 1</fullName>
        <shortName evidence="7">HAP1</shortName>
    </recommendedName>
</protein>
<evidence type="ECO:0000259" key="8">
    <source>
        <dbReference type="Pfam" id="PF00460"/>
    </source>
</evidence>
<keyword evidence="6 7" id="KW-0975">Bacterial flagellum</keyword>
<dbReference type="InterPro" id="IPR001444">
    <property type="entry name" value="Flag_bb_rod_N"/>
</dbReference>
<dbReference type="EMBL" id="CYRX01000011">
    <property type="protein sequence ID" value="CUH59709.1"/>
    <property type="molecule type" value="Genomic_DNA"/>
</dbReference>
<dbReference type="InterPro" id="IPR053927">
    <property type="entry name" value="FlgK_helical"/>
</dbReference>
<comment type="subcellular location">
    <subcellularLocation>
        <location evidence="1">Bacterial flagellum basal body</location>
    </subcellularLocation>
    <subcellularLocation>
        <location evidence="2 7">Secreted</location>
    </subcellularLocation>
</comment>
<feature type="domain" description="Flagellar hook-associated protein FlgK helical" evidence="10">
    <location>
        <begin position="99"/>
        <end position="324"/>
    </location>
</feature>
<evidence type="ECO:0000256" key="5">
    <source>
        <dbReference type="ARBA" id="ARBA00022525"/>
    </source>
</evidence>
<dbReference type="RefSeq" id="WP_058122855.1">
    <property type="nucleotide sequence ID" value="NZ_CYRX01000011.1"/>
</dbReference>
<dbReference type="InterPro" id="IPR002371">
    <property type="entry name" value="FlgK"/>
</dbReference>
<dbReference type="AlphaFoldDB" id="A0A0P1EXR2"/>
<evidence type="ECO:0000256" key="3">
    <source>
        <dbReference type="ARBA" id="ARBA00009677"/>
    </source>
</evidence>
<dbReference type="PRINTS" id="PR01005">
    <property type="entry name" value="FLGHOOKAP1"/>
</dbReference>
<evidence type="ECO:0000313" key="11">
    <source>
        <dbReference type="EMBL" id="CUH59709.1"/>
    </source>
</evidence>
<evidence type="ECO:0000259" key="10">
    <source>
        <dbReference type="Pfam" id="PF22638"/>
    </source>
</evidence>
<dbReference type="NCBIfam" id="TIGR02492">
    <property type="entry name" value="flgK_ends"/>
    <property type="match status" value="1"/>
</dbReference>
<dbReference type="GO" id="GO:0005198">
    <property type="term" value="F:structural molecule activity"/>
    <property type="evidence" value="ECO:0007669"/>
    <property type="project" value="UniProtKB-UniRule"/>
</dbReference>
<dbReference type="GO" id="GO:0009424">
    <property type="term" value="C:bacterial-type flagellum hook"/>
    <property type="evidence" value="ECO:0007669"/>
    <property type="project" value="UniProtKB-UniRule"/>
</dbReference>
<dbReference type="Pfam" id="PF22638">
    <property type="entry name" value="FlgK_D1"/>
    <property type="match status" value="1"/>
</dbReference>
<dbReference type="Proteomes" id="UP000051298">
    <property type="component" value="Unassembled WGS sequence"/>
</dbReference>
<dbReference type="PROSITE" id="PS00588">
    <property type="entry name" value="FLAGELLA_BB_ROD"/>
    <property type="match status" value="1"/>
</dbReference>
<dbReference type="Pfam" id="PF06429">
    <property type="entry name" value="Flg_bbr_C"/>
    <property type="match status" value="1"/>
</dbReference>
<dbReference type="eggNOG" id="COG1256">
    <property type="taxonomic scope" value="Bacteria"/>
</dbReference>
<evidence type="ECO:0000259" key="9">
    <source>
        <dbReference type="Pfam" id="PF06429"/>
    </source>
</evidence>
<dbReference type="SUPFAM" id="SSF64518">
    <property type="entry name" value="Phase 1 flagellin"/>
    <property type="match status" value="1"/>
</dbReference>
<keyword evidence="11" id="KW-0282">Flagellum</keyword>
<evidence type="ECO:0000256" key="2">
    <source>
        <dbReference type="ARBA" id="ARBA00004613"/>
    </source>
</evidence>
<comment type="similarity">
    <text evidence="3 7">Belongs to the flagella basal body rod proteins family.</text>
</comment>
<evidence type="ECO:0000256" key="1">
    <source>
        <dbReference type="ARBA" id="ARBA00004117"/>
    </source>
</evidence>
<evidence type="ECO:0000256" key="4">
    <source>
        <dbReference type="ARBA" id="ARBA00016244"/>
    </source>
</evidence>
<dbReference type="STRING" id="266809.PM03_08475"/>